<feature type="compositionally biased region" description="Polar residues" evidence="1">
    <location>
        <begin position="1"/>
        <end position="13"/>
    </location>
</feature>
<evidence type="ECO:0000313" key="2">
    <source>
        <dbReference type="EMBL" id="CEM52317.1"/>
    </source>
</evidence>
<proteinExistence type="predicted"/>
<evidence type="ECO:0000256" key="1">
    <source>
        <dbReference type="SAM" id="MobiDB-lite"/>
    </source>
</evidence>
<evidence type="ECO:0008006" key="3">
    <source>
        <dbReference type="Google" id="ProtNLM"/>
    </source>
</evidence>
<organism evidence="2">
    <name type="scientific">Chromera velia CCMP2878</name>
    <dbReference type="NCBI Taxonomy" id="1169474"/>
    <lineage>
        <taxon>Eukaryota</taxon>
        <taxon>Sar</taxon>
        <taxon>Alveolata</taxon>
        <taxon>Colpodellida</taxon>
        <taxon>Chromeraceae</taxon>
        <taxon>Chromera</taxon>
    </lineage>
</organism>
<protein>
    <recommendedName>
        <fullName evidence="3">Phosphatidylglycerol lysyltransferase C-terminal domain-containing protein</fullName>
    </recommendedName>
</protein>
<sequence length="388" mass="43545">MSEVTTSNTQRLRQQQEGHSVEIKGDPGLLERFSAHASLSFRRLDSEDVSDLQCRLHCGLNECRKQQECPSVQDPCRFSAAYFLMTGRKGLWIVELTGKDEAGGSVQAASGSSLLLCAHPNSAGRFLIFPPWGGDSNGRTALIDAVWNFVAKSGVSVQLARFPAAPHVGFREVEETLLDWRFPVHILDTQKVVKKEGFAFKQFRWKLHCLQQKHRVEKEDLQPGREEDRREAMKLLNTWRPGDDHSVYDCLLSLFPCDNDTETETAITEAEAPCKSKRHLNDLLGENEAARGKLRLRGRFVRADGNVVGMSIWEETDPQGGMANAYANVALHDFPGSSQHVHWDMCRCLADRGFSFLSLGGSETAGLDLFKQKMRPVQRVELKSFVLD</sequence>
<dbReference type="VEuPathDB" id="CryptoDB:Cvel_11222"/>
<dbReference type="EMBL" id="CDMZ01005221">
    <property type="protein sequence ID" value="CEM52317.1"/>
    <property type="molecule type" value="Genomic_DNA"/>
</dbReference>
<gene>
    <name evidence="2" type="ORF">Cvel_11222</name>
</gene>
<feature type="region of interest" description="Disordered" evidence="1">
    <location>
        <begin position="1"/>
        <end position="20"/>
    </location>
</feature>
<accession>A0A0G4I5P0</accession>
<reference evidence="2" key="1">
    <citation type="submission" date="2014-11" db="EMBL/GenBank/DDBJ databases">
        <authorList>
            <person name="Otto D Thomas"/>
            <person name="Naeem Raeece"/>
        </authorList>
    </citation>
    <scope>NUCLEOTIDE SEQUENCE</scope>
</reference>
<dbReference type="AlphaFoldDB" id="A0A0G4I5P0"/>
<dbReference type="Gene3D" id="3.40.630.30">
    <property type="match status" value="1"/>
</dbReference>
<name>A0A0G4I5P0_9ALVE</name>